<dbReference type="NCBIfam" id="TIGR02227">
    <property type="entry name" value="sigpep_I_bact"/>
    <property type="match status" value="1"/>
</dbReference>
<dbReference type="PROSITE" id="PS00761">
    <property type="entry name" value="SPASE_I_3"/>
    <property type="match status" value="1"/>
</dbReference>
<keyword evidence="6 8" id="KW-0378">Hydrolase</keyword>
<dbReference type="Pfam" id="PF10502">
    <property type="entry name" value="Peptidase_S26"/>
    <property type="match status" value="1"/>
</dbReference>
<feature type="active site" evidence="7">
    <location>
        <position position="36"/>
    </location>
</feature>
<dbReference type="GO" id="GO:0004252">
    <property type="term" value="F:serine-type endopeptidase activity"/>
    <property type="evidence" value="ECO:0007669"/>
    <property type="project" value="InterPro"/>
</dbReference>
<evidence type="ECO:0000313" key="12">
    <source>
        <dbReference type="Proteomes" id="UP001057753"/>
    </source>
</evidence>
<evidence type="ECO:0000256" key="9">
    <source>
        <dbReference type="RuleBase" id="RU362042"/>
    </source>
</evidence>
<evidence type="ECO:0000256" key="2">
    <source>
        <dbReference type="ARBA" id="ARBA00004401"/>
    </source>
</evidence>
<dbReference type="PANTHER" id="PTHR43390">
    <property type="entry name" value="SIGNAL PEPTIDASE I"/>
    <property type="match status" value="1"/>
</dbReference>
<dbReference type="EMBL" id="JABXYM010000001">
    <property type="protein sequence ID" value="MCR6097496.1"/>
    <property type="molecule type" value="Genomic_DNA"/>
</dbReference>
<dbReference type="AlphaFoldDB" id="A0A9Q4B3B4"/>
<evidence type="ECO:0000313" key="11">
    <source>
        <dbReference type="EMBL" id="MCR6097496.1"/>
    </source>
</evidence>
<evidence type="ECO:0000256" key="4">
    <source>
        <dbReference type="ARBA" id="ARBA00013208"/>
    </source>
</evidence>
<dbReference type="Proteomes" id="UP001057753">
    <property type="component" value="Unassembled WGS sequence"/>
</dbReference>
<evidence type="ECO:0000259" key="10">
    <source>
        <dbReference type="Pfam" id="PF10502"/>
    </source>
</evidence>
<organism evidence="11 12">
    <name type="scientific">Salipaludibacillus agaradhaerens</name>
    <name type="common">Bacillus agaradhaerens</name>
    <dbReference type="NCBI Taxonomy" id="76935"/>
    <lineage>
        <taxon>Bacteria</taxon>
        <taxon>Bacillati</taxon>
        <taxon>Bacillota</taxon>
        <taxon>Bacilli</taxon>
        <taxon>Bacillales</taxon>
        <taxon>Bacillaceae</taxon>
    </lineage>
</organism>
<evidence type="ECO:0000256" key="1">
    <source>
        <dbReference type="ARBA" id="ARBA00000677"/>
    </source>
</evidence>
<dbReference type="GO" id="GO:0005886">
    <property type="term" value="C:plasma membrane"/>
    <property type="evidence" value="ECO:0007669"/>
    <property type="project" value="UniProtKB-SubCell"/>
</dbReference>
<dbReference type="SUPFAM" id="SSF51306">
    <property type="entry name" value="LexA/Signal peptidase"/>
    <property type="match status" value="1"/>
</dbReference>
<dbReference type="PROSITE" id="PS00760">
    <property type="entry name" value="SPASE_I_2"/>
    <property type="match status" value="1"/>
</dbReference>
<dbReference type="InterPro" id="IPR019533">
    <property type="entry name" value="Peptidase_S26"/>
</dbReference>
<comment type="subcellular location">
    <subcellularLocation>
        <location evidence="2">Cell membrane</location>
        <topology evidence="2">Single-pass type II membrane protein</topology>
    </subcellularLocation>
    <subcellularLocation>
        <location evidence="9">Membrane</location>
        <topology evidence="9">Single-pass type II membrane protein</topology>
    </subcellularLocation>
</comment>
<dbReference type="Gene3D" id="2.10.109.10">
    <property type="entry name" value="Umud Fragment, subunit A"/>
    <property type="match status" value="1"/>
</dbReference>
<sequence length="192" mass="21818">MVSEVVSWSKALLFAITLSIILSAFVIQPFSVMGSSMEPTLDGKNPDEDNESGDRVMVLKSSYTLGGEPTYNDVVIIDSRLSKERTMKDNLFESPIVRKILDSDYNETNYWIKRVIGEPGDLLEYIDGKIYRNGKALEEDYIKEGMQFPFETIEVPKDHVFVMGDNRNYSLDSRDIGPIPIENVLGKVLFKY</sequence>
<comment type="caution">
    <text evidence="11">The sequence shown here is derived from an EMBL/GenBank/DDBJ whole genome shotgun (WGS) entry which is preliminary data.</text>
</comment>
<protein>
    <recommendedName>
        <fullName evidence="4 8">Signal peptidase I</fullName>
        <ecNumber evidence="4 8">3.4.21.89</ecNumber>
    </recommendedName>
</protein>
<evidence type="ECO:0000256" key="6">
    <source>
        <dbReference type="ARBA" id="ARBA00022801"/>
    </source>
</evidence>
<dbReference type="InterPro" id="IPR019757">
    <property type="entry name" value="Pept_S26A_signal_pept_1_Lys-AS"/>
</dbReference>
<reference evidence="11" key="1">
    <citation type="submission" date="2020-06" db="EMBL/GenBank/DDBJ databases">
        <title>Insight into the genomes of haloalkaliphilic bacilli from Kenyan soda lakes.</title>
        <authorList>
            <person name="Mwirichia R."/>
            <person name="Villamizar G.C."/>
            <person name="Poehlein A."/>
            <person name="Mugweru J."/>
            <person name="Kipnyargis A."/>
            <person name="Kiplimo D."/>
            <person name="Orwa P."/>
            <person name="Daniel R."/>
        </authorList>
    </citation>
    <scope>NUCLEOTIDE SEQUENCE</scope>
    <source>
        <strain evidence="11">B1096_S55</strain>
    </source>
</reference>
<feature type="domain" description="Peptidase S26" evidence="10">
    <location>
        <begin position="6"/>
        <end position="191"/>
    </location>
</feature>
<dbReference type="GO" id="GO:0006465">
    <property type="term" value="P:signal peptide processing"/>
    <property type="evidence" value="ECO:0007669"/>
    <property type="project" value="InterPro"/>
</dbReference>
<proteinExistence type="inferred from homology"/>
<accession>A0A9Q4B3B4</accession>
<evidence type="ECO:0000256" key="8">
    <source>
        <dbReference type="RuleBase" id="RU003993"/>
    </source>
</evidence>
<evidence type="ECO:0000256" key="3">
    <source>
        <dbReference type="ARBA" id="ARBA00009370"/>
    </source>
</evidence>
<keyword evidence="5 8" id="KW-0645">Protease</keyword>
<dbReference type="InterPro" id="IPR019758">
    <property type="entry name" value="Pept_S26A_signal_pept_1_CS"/>
</dbReference>
<dbReference type="InterPro" id="IPR000223">
    <property type="entry name" value="Pept_S26A_signal_pept_1"/>
</dbReference>
<dbReference type="InterPro" id="IPR019756">
    <property type="entry name" value="Pept_S26A_signal_pept_1_Ser-AS"/>
</dbReference>
<name>A0A9Q4B3B4_SALAG</name>
<feature type="active site" evidence="7">
    <location>
        <position position="113"/>
    </location>
</feature>
<dbReference type="PROSITE" id="PS00501">
    <property type="entry name" value="SPASE_I_1"/>
    <property type="match status" value="1"/>
</dbReference>
<evidence type="ECO:0000256" key="7">
    <source>
        <dbReference type="PIRSR" id="PIRSR600223-1"/>
    </source>
</evidence>
<comment type="catalytic activity">
    <reaction evidence="1 8">
        <text>Cleavage of hydrophobic, N-terminal signal or leader sequences from secreted and periplasmic proteins.</text>
        <dbReference type="EC" id="3.4.21.89"/>
    </reaction>
</comment>
<gene>
    <name evidence="11" type="primary">lepB</name>
    <name evidence="11" type="ORF">HXA33_13165</name>
</gene>
<dbReference type="InterPro" id="IPR036286">
    <property type="entry name" value="LexA/Signal_pep-like_sf"/>
</dbReference>
<evidence type="ECO:0000256" key="5">
    <source>
        <dbReference type="ARBA" id="ARBA00022670"/>
    </source>
</evidence>
<keyword evidence="12" id="KW-1185">Reference proteome</keyword>
<dbReference type="GO" id="GO:0009003">
    <property type="term" value="F:signal peptidase activity"/>
    <property type="evidence" value="ECO:0007669"/>
    <property type="project" value="UniProtKB-EC"/>
</dbReference>
<dbReference type="EC" id="3.4.21.89" evidence="4 8"/>
<dbReference type="CDD" id="cd06530">
    <property type="entry name" value="S26_SPase_I"/>
    <property type="match status" value="1"/>
</dbReference>
<dbReference type="PRINTS" id="PR00727">
    <property type="entry name" value="LEADERPTASE"/>
</dbReference>
<dbReference type="PANTHER" id="PTHR43390:SF1">
    <property type="entry name" value="CHLOROPLAST PROCESSING PEPTIDASE"/>
    <property type="match status" value="1"/>
</dbReference>
<comment type="similarity">
    <text evidence="3 9">Belongs to the peptidase S26 family.</text>
</comment>